<dbReference type="CDD" id="cd15465">
    <property type="entry name" value="bS6_mito"/>
    <property type="match status" value="1"/>
</dbReference>
<keyword evidence="3" id="KW-1185">Reference proteome</keyword>
<dbReference type="InterPro" id="IPR014717">
    <property type="entry name" value="Transl_elong_EF1B/ribsomal_bS6"/>
</dbReference>
<evidence type="ECO:0000313" key="3">
    <source>
        <dbReference type="Proteomes" id="UP000033188"/>
    </source>
</evidence>
<dbReference type="AlphaFoldDB" id="A0A061D2D9"/>
<comment type="similarity">
    <text evidence="1">Belongs to the bacterial ribosomal protein bS6 family.</text>
</comment>
<dbReference type="GO" id="GO:0005840">
    <property type="term" value="C:ribosome"/>
    <property type="evidence" value="ECO:0007669"/>
    <property type="project" value="UniProtKB-KW"/>
</dbReference>
<keyword evidence="2" id="KW-0687">Ribonucleoprotein</keyword>
<protein>
    <submittedName>
        <fullName evidence="2">30S ribosomal protein S6</fullName>
    </submittedName>
</protein>
<evidence type="ECO:0000313" key="2">
    <source>
        <dbReference type="EMBL" id="CDR94931.1"/>
    </source>
</evidence>
<dbReference type="OMA" id="FFHSNTF"/>
<dbReference type="KEGG" id="bbig:BBBOND_0200880"/>
<organism evidence="2 3">
    <name type="scientific">Babesia bigemina</name>
    <dbReference type="NCBI Taxonomy" id="5866"/>
    <lineage>
        <taxon>Eukaryota</taxon>
        <taxon>Sar</taxon>
        <taxon>Alveolata</taxon>
        <taxon>Apicomplexa</taxon>
        <taxon>Aconoidasida</taxon>
        <taxon>Piroplasmida</taxon>
        <taxon>Babesiidae</taxon>
        <taxon>Babesia</taxon>
    </lineage>
</organism>
<dbReference type="EMBL" id="LK391708">
    <property type="protein sequence ID" value="CDR94931.1"/>
    <property type="molecule type" value="Genomic_DNA"/>
</dbReference>
<dbReference type="VEuPathDB" id="PiroplasmaDB:BBBOND_0200880"/>
<evidence type="ECO:0000256" key="1">
    <source>
        <dbReference type="ARBA" id="ARBA00009512"/>
    </source>
</evidence>
<name>A0A061D2D9_BABBI</name>
<dbReference type="GO" id="GO:0019843">
    <property type="term" value="F:rRNA binding"/>
    <property type="evidence" value="ECO:0007669"/>
    <property type="project" value="InterPro"/>
</dbReference>
<proteinExistence type="inferred from homology"/>
<dbReference type="SUPFAM" id="SSF54995">
    <property type="entry name" value="Ribosomal protein S6"/>
    <property type="match status" value="1"/>
</dbReference>
<dbReference type="GO" id="GO:0006412">
    <property type="term" value="P:translation"/>
    <property type="evidence" value="ECO:0007669"/>
    <property type="project" value="InterPro"/>
</dbReference>
<dbReference type="RefSeq" id="XP_012767117.1">
    <property type="nucleotide sequence ID" value="XM_012911663.1"/>
</dbReference>
<gene>
    <name evidence="2" type="ORF">BBBOND_0200880</name>
</gene>
<dbReference type="GeneID" id="24563472"/>
<dbReference type="InterPro" id="IPR035980">
    <property type="entry name" value="Ribosomal_bS6_sf"/>
</dbReference>
<sequence>MVFYESYLLFSKHITNEEIAALVAHIGKLAASHHGLVLRTQSLGLRYTSHRVQKPRLGLFWYGKYYYVALAANPKVVPGLHKLYNSNEHVLRHMTQRMLYRTNLITSPYSHLYQNP</sequence>
<dbReference type="OrthoDB" id="363348at2759"/>
<dbReference type="GO" id="GO:0003735">
    <property type="term" value="F:structural constituent of ribosome"/>
    <property type="evidence" value="ECO:0007669"/>
    <property type="project" value="InterPro"/>
</dbReference>
<dbReference type="Proteomes" id="UP000033188">
    <property type="component" value="Chromosome 2"/>
</dbReference>
<dbReference type="Pfam" id="PF01250">
    <property type="entry name" value="Ribosomal_S6"/>
    <property type="match status" value="1"/>
</dbReference>
<dbReference type="Gene3D" id="3.30.70.60">
    <property type="match status" value="1"/>
</dbReference>
<reference evidence="3" key="1">
    <citation type="submission" date="2014-06" db="EMBL/GenBank/DDBJ databases">
        <authorList>
            <person name="Aslett M."/>
            <person name="De Silva N."/>
        </authorList>
    </citation>
    <scope>NUCLEOTIDE SEQUENCE [LARGE SCALE GENOMIC DNA]</scope>
    <source>
        <strain evidence="3">Bond</strain>
    </source>
</reference>
<keyword evidence="2" id="KW-0689">Ribosomal protein</keyword>
<dbReference type="InterPro" id="IPR000529">
    <property type="entry name" value="Ribosomal_bS6"/>
</dbReference>
<accession>A0A061D2D9</accession>